<evidence type="ECO:0000256" key="1">
    <source>
        <dbReference type="SAM" id="MobiDB-lite"/>
    </source>
</evidence>
<evidence type="ECO:0000313" key="3">
    <source>
        <dbReference type="Proteomes" id="UP001500603"/>
    </source>
</evidence>
<keyword evidence="3" id="KW-1185">Reference proteome</keyword>
<evidence type="ECO:0000313" key="2">
    <source>
        <dbReference type="EMBL" id="GAA5058490.1"/>
    </source>
</evidence>
<feature type="compositionally biased region" description="Low complexity" evidence="1">
    <location>
        <begin position="13"/>
        <end position="31"/>
    </location>
</feature>
<organism evidence="2 3">
    <name type="scientific">Nocardia callitridis</name>
    <dbReference type="NCBI Taxonomy" id="648753"/>
    <lineage>
        <taxon>Bacteria</taxon>
        <taxon>Bacillati</taxon>
        <taxon>Actinomycetota</taxon>
        <taxon>Actinomycetes</taxon>
        <taxon>Mycobacteriales</taxon>
        <taxon>Nocardiaceae</taxon>
        <taxon>Nocardia</taxon>
    </lineage>
</organism>
<gene>
    <name evidence="2" type="ORF">GCM10023318_37850</name>
</gene>
<reference evidence="3" key="1">
    <citation type="journal article" date="2019" name="Int. J. Syst. Evol. Microbiol.">
        <title>The Global Catalogue of Microorganisms (GCM) 10K type strain sequencing project: providing services to taxonomists for standard genome sequencing and annotation.</title>
        <authorList>
            <consortium name="The Broad Institute Genomics Platform"/>
            <consortium name="The Broad Institute Genome Sequencing Center for Infectious Disease"/>
            <person name="Wu L."/>
            <person name="Ma J."/>
        </authorList>
    </citation>
    <scope>NUCLEOTIDE SEQUENCE [LARGE SCALE GENOMIC DNA]</scope>
    <source>
        <strain evidence="3">JCM 18298</strain>
    </source>
</reference>
<name>A0ABP9KJR9_9NOCA</name>
<dbReference type="Proteomes" id="UP001500603">
    <property type="component" value="Unassembled WGS sequence"/>
</dbReference>
<proteinExistence type="predicted"/>
<comment type="caution">
    <text evidence="2">The sequence shown here is derived from an EMBL/GenBank/DDBJ whole genome shotgun (WGS) entry which is preliminary data.</text>
</comment>
<feature type="region of interest" description="Disordered" evidence="1">
    <location>
        <begin position="64"/>
        <end position="97"/>
    </location>
</feature>
<feature type="region of interest" description="Disordered" evidence="1">
    <location>
        <begin position="1"/>
        <end position="31"/>
    </location>
</feature>
<dbReference type="EMBL" id="BAABJM010000003">
    <property type="protein sequence ID" value="GAA5058490.1"/>
    <property type="molecule type" value="Genomic_DNA"/>
</dbReference>
<accession>A0ABP9KJR9</accession>
<protein>
    <submittedName>
        <fullName evidence="2">Uncharacterized protein</fullName>
    </submittedName>
</protein>
<sequence length="97" mass="10203">MFSERSSSTQAVTASSRFATSKAATTAARSSLPARRTVIGAFIPQTPLGPHVRPSRSTLTFDTDAPAIRSYAAPDTETTSDDGVSGGVTMRRRRATA</sequence>
<feature type="compositionally biased region" description="Polar residues" evidence="1">
    <location>
        <begin position="1"/>
        <end position="12"/>
    </location>
</feature>